<dbReference type="PIRSF" id="PIRSF000103">
    <property type="entry name" value="HIBADH"/>
    <property type="match status" value="1"/>
</dbReference>
<keyword evidence="2" id="KW-0520">NAD</keyword>
<reference evidence="6" key="1">
    <citation type="journal article" date="2014" name="Int. J. Syst. Evol. Microbiol.">
        <title>Complete genome sequence of Corynebacterium casei LMG S-19264T (=DSM 44701T), isolated from a smear-ripened cheese.</title>
        <authorList>
            <consortium name="US DOE Joint Genome Institute (JGI-PGF)"/>
            <person name="Walter F."/>
            <person name="Albersmeier A."/>
            <person name="Kalinowski J."/>
            <person name="Ruckert C."/>
        </authorList>
    </citation>
    <scope>NUCLEOTIDE SEQUENCE</scope>
    <source>
        <strain evidence="6">CGMCC 1.15330</strain>
    </source>
</reference>
<evidence type="ECO:0000256" key="2">
    <source>
        <dbReference type="ARBA" id="ARBA00023027"/>
    </source>
</evidence>
<evidence type="ECO:0000259" key="4">
    <source>
        <dbReference type="Pfam" id="PF03446"/>
    </source>
</evidence>
<dbReference type="InterPro" id="IPR006115">
    <property type="entry name" value="6PGDH_NADP-bd"/>
</dbReference>
<name>A0A916TGL5_9SPHN</name>
<gene>
    <name evidence="6" type="ORF">GCM10011380_35510</name>
</gene>
<dbReference type="SUPFAM" id="SSF51735">
    <property type="entry name" value="NAD(P)-binding Rossmann-fold domains"/>
    <property type="match status" value="1"/>
</dbReference>
<dbReference type="InterPro" id="IPR015815">
    <property type="entry name" value="HIBADH-related"/>
</dbReference>
<dbReference type="PANTHER" id="PTHR22981:SF7">
    <property type="entry name" value="3-HYDROXYISOBUTYRATE DEHYDROGENASE, MITOCHONDRIAL"/>
    <property type="match status" value="1"/>
</dbReference>
<dbReference type="GO" id="GO:0050661">
    <property type="term" value="F:NADP binding"/>
    <property type="evidence" value="ECO:0007669"/>
    <property type="project" value="InterPro"/>
</dbReference>
<dbReference type="Proteomes" id="UP000623067">
    <property type="component" value="Unassembled WGS sequence"/>
</dbReference>
<sequence length="299" mass="30437">MAQALGFIGIGKMGRPIAERLVAAGHRVIAHDAKPDACAGFDSIGATVADLTVQAEILFLSVPTPPIVAEVVEAIAAAPGRTRIVVDLSTTGPDGARAAAATLAAADITLVDCPVSGGVAGARAGTLALMAGADDAAVARVRPLLECFGRLFHVGPDAGMGQMMKVVNNLMSAHALVVAGEAAAMAVKAGLDPETVVSVLNAGSGRNSATLDKFPRQVLPGTFDAGFAMGLMQKDLHLCMSQAKAMELSMPASELVAEIWAKATEELGGDADFTRVVERAERAAGVKIRSRDAAVPAHG</sequence>
<evidence type="ECO:0000256" key="3">
    <source>
        <dbReference type="PIRSR" id="PIRSR000103-1"/>
    </source>
</evidence>
<evidence type="ECO:0000256" key="1">
    <source>
        <dbReference type="ARBA" id="ARBA00023002"/>
    </source>
</evidence>
<protein>
    <submittedName>
        <fullName evidence="6">Oxidoreductase</fullName>
    </submittedName>
</protein>
<dbReference type="PANTHER" id="PTHR22981">
    <property type="entry name" value="3-HYDROXYISOBUTYRATE DEHYDROGENASE-RELATED"/>
    <property type="match status" value="1"/>
</dbReference>
<dbReference type="SUPFAM" id="SSF48179">
    <property type="entry name" value="6-phosphogluconate dehydrogenase C-terminal domain-like"/>
    <property type="match status" value="1"/>
</dbReference>
<dbReference type="GO" id="GO:0016616">
    <property type="term" value="F:oxidoreductase activity, acting on the CH-OH group of donors, NAD or NADP as acceptor"/>
    <property type="evidence" value="ECO:0007669"/>
    <property type="project" value="TreeGrafter"/>
</dbReference>
<dbReference type="AlphaFoldDB" id="A0A916TGL5"/>
<organism evidence="6 7">
    <name type="scientific">Sphingomonas metalli</name>
    <dbReference type="NCBI Taxonomy" id="1779358"/>
    <lineage>
        <taxon>Bacteria</taxon>
        <taxon>Pseudomonadati</taxon>
        <taxon>Pseudomonadota</taxon>
        <taxon>Alphaproteobacteria</taxon>
        <taxon>Sphingomonadales</taxon>
        <taxon>Sphingomonadaceae</taxon>
        <taxon>Sphingomonas</taxon>
    </lineage>
</organism>
<dbReference type="Pfam" id="PF14833">
    <property type="entry name" value="NAD_binding_11"/>
    <property type="match status" value="1"/>
</dbReference>
<dbReference type="EMBL" id="BMIH01000007">
    <property type="protein sequence ID" value="GGB42926.1"/>
    <property type="molecule type" value="Genomic_DNA"/>
</dbReference>
<evidence type="ECO:0000313" key="7">
    <source>
        <dbReference type="Proteomes" id="UP000623067"/>
    </source>
</evidence>
<keyword evidence="1" id="KW-0560">Oxidoreductase</keyword>
<reference evidence="6" key="2">
    <citation type="submission" date="2020-09" db="EMBL/GenBank/DDBJ databases">
        <authorList>
            <person name="Sun Q."/>
            <person name="Zhou Y."/>
        </authorList>
    </citation>
    <scope>NUCLEOTIDE SEQUENCE</scope>
    <source>
        <strain evidence="6">CGMCC 1.15330</strain>
    </source>
</reference>
<feature type="domain" description="6-phosphogluconate dehydrogenase NADP-binding" evidence="4">
    <location>
        <begin position="5"/>
        <end position="153"/>
    </location>
</feature>
<feature type="active site" evidence="3">
    <location>
        <position position="165"/>
    </location>
</feature>
<feature type="domain" description="3-hydroxyisobutyrate dehydrogenase-like NAD-binding" evidence="5">
    <location>
        <begin position="159"/>
        <end position="278"/>
    </location>
</feature>
<proteinExistence type="predicted"/>
<dbReference type="Gene3D" id="3.40.50.720">
    <property type="entry name" value="NAD(P)-binding Rossmann-like Domain"/>
    <property type="match status" value="1"/>
</dbReference>
<accession>A0A916TGL5</accession>
<dbReference type="InterPro" id="IPR013328">
    <property type="entry name" value="6PGD_dom2"/>
</dbReference>
<evidence type="ECO:0000313" key="6">
    <source>
        <dbReference type="EMBL" id="GGB42926.1"/>
    </source>
</evidence>
<dbReference type="GO" id="GO:0051287">
    <property type="term" value="F:NAD binding"/>
    <property type="evidence" value="ECO:0007669"/>
    <property type="project" value="InterPro"/>
</dbReference>
<dbReference type="RefSeq" id="WP_188661075.1">
    <property type="nucleotide sequence ID" value="NZ_BMIH01000007.1"/>
</dbReference>
<dbReference type="Pfam" id="PF03446">
    <property type="entry name" value="NAD_binding_2"/>
    <property type="match status" value="1"/>
</dbReference>
<dbReference type="InterPro" id="IPR036291">
    <property type="entry name" value="NAD(P)-bd_dom_sf"/>
</dbReference>
<evidence type="ECO:0000259" key="5">
    <source>
        <dbReference type="Pfam" id="PF14833"/>
    </source>
</evidence>
<dbReference type="Gene3D" id="1.10.1040.10">
    <property type="entry name" value="N-(1-d-carboxylethyl)-l-norvaline Dehydrogenase, domain 2"/>
    <property type="match status" value="1"/>
</dbReference>
<dbReference type="InterPro" id="IPR008927">
    <property type="entry name" value="6-PGluconate_DH-like_C_sf"/>
</dbReference>
<dbReference type="InterPro" id="IPR029154">
    <property type="entry name" value="HIBADH-like_NADP-bd"/>
</dbReference>
<comment type="caution">
    <text evidence="6">The sequence shown here is derived from an EMBL/GenBank/DDBJ whole genome shotgun (WGS) entry which is preliminary data.</text>
</comment>
<keyword evidence="7" id="KW-1185">Reference proteome</keyword>